<name>A0A967E5S1_9FLAO</name>
<dbReference type="EMBL" id="VIKU02000001">
    <property type="protein sequence ID" value="NHF58399.1"/>
    <property type="molecule type" value="Genomic_DNA"/>
</dbReference>
<dbReference type="Proteomes" id="UP000707206">
    <property type="component" value="Unassembled WGS sequence"/>
</dbReference>
<reference evidence="2" key="2">
    <citation type="submission" date="2020-03" db="EMBL/GenBank/DDBJ databases">
        <title>Flavobacteriaceae bacterium strain TP-CH-4, a member of the family Flavobacteriaceae isolated from a deep-sea seamount.</title>
        <authorList>
            <person name="Zhang D.-C."/>
        </authorList>
    </citation>
    <scope>NUCLEOTIDE SEQUENCE</scope>
    <source>
        <strain evidence="2">TP-CH-4</strain>
    </source>
</reference>
<accession>A0A967E5S1</accession>
<dbReference type="Pfam" id="PF14054">
    <property type="entry name" value="DUF4249"/>
    <property type="match status" value="1"/>
</dbReference>
<gene>
    <name evidence="2" type="ORF">FK220_003550</name>
</gene>
<evidence type="ECO:0000313" key="3">
    <source>
        <dbReference type="Proteomes" id="UP000707206"/>
    </source>
</evidence>
<feature type="signal peptide" evidence="1">
    <location>
        <begin position="1"/>
        <end position="26"/>
    </location>
</feature>
<dbReference type="RefSeq" id="WP_152572895.1">
    <property type="nucleotide sequence ID" value="NZ_VIKU02000001.1"/>
</dbReference>
<protein>
    <submittedName>
        <fullName evidence="2">DUF4249 domain-containing protein</fullName>
    </submittedName>
</protein>
<proteinExistence type="predicted"/>
<organism evidence="2 3">
    <name type="scientific">Pelagihabitans pacificus</name>
    <dbReference type="NCBI Taxonomy" id="2696054"/>
    <lineage>
        <taxon>Bacteria</taxon>
        <taxon>Pseudomonadati</taxon>
        <taxon>Bacteroidota</taxon>
        <taxon>Flavobacteriia</taxon>
        <taxon>Flavobacteriales</taxon>
        <taxon>Flavobacteriaceae</taxon>
        <taxon>Pelagihabitans</taxon>
    </lineage>
</organism>
<evidence type="ECO:0000256" key="1">
    <source>
        <dbReference type="SAM" id="SignalP"/>
    </source>
</evidence>
<feature type="chain" id="PRO_5037494054" evidence="1">
    <location>
        <begin position="27"/>
        <end position="381"/>
    </location>
</feature>
<dbReference type="AlphaFoldDB" id="A0A967E5S1"/>
<dbReference type="InterPro" id="IPR025345">
    <property type="entry name" value="DUF4249"/>
</dbReference>
<reference evidence="2" key="1">
    <citation type="submission" date="2019-07" db="EMBL/GenBank/DDBJ databases">
        <authorList>
            <person name="De-Chao Zhang Q."/>
        </authorList>
    </citation>
    <scope>NUCLEOTIDE SEQUENCE</scope>
    <source>
        <strain evidence="2">TP-CH-4</strain>
    </source>
</reference>
<comment type="caution">
    <text evidence="2">The sequence shown here is derived from an EMBL/GenBank/DDBJ whole genome shotgun (WGS) entry which is preliminary data.</text>
</comment>
<evidence type="ECO:0000313" key="2">
    <source>
        <dbReference type="EMBL" id="NHF58399.1"/>
    </source>
</evidence>
<sequence>MRNHYRIKFSPPVSAIFALLLFVACTDPITPEFELKEDLVFVEAFATTVPGMSFVEVEISAFEFGKYVVNVVEGADVSFENVVSGYFVQLTEIEGTYFPPSNFIVIPGQQWKLHILMPDGRKLESGIETVLQPLPISDLDVRYDAELEPLPSSNGTFVPGHEILVSFEDPPGERNFYYWRYKAFQKIVLCETCIQGYYREGECRAYGPNIVGDPFFTYACEQDCWQIVYPEGVALFDDRFSDGKPTTEFSIGNVLLNTKENMVIEVEQLILTPSAHEYYKVLKDLIDNNSGLNAPPPAALVGNMTSADSEEFVFGRFTAAASTSSSIFVNRKGIEEEALTSLGLTNYEEFGDPVPSPITGTAACNESKYRTAIPPPGWISQ</sequence>
<dbReference type="PROSITE" id="PS51257">
    <property type="entry name" value="PROKAR_LIPOPROTEIN"/>
    <property type="match status" value="1"/>
</dbReference>
<keyword evidence="3" id="KW-1185">Reference proteome</keyword>
<keyword evidence="1" id="KW-0732">Signal</keyword>